<feature type="signal peptide" evidence="2">
    <location>
        <begin position="1"/>
        <end position="27"/>
    </location>
</feature>
<dbReference type="Gene3D" id="3.40.190.170">
    <property type="entry name" value="Bacterial extracellular solute-binding protein, family 7"/>
    <property type="match status" value="1"/>
</dbReference>
<comment type="caution">
    <text evidence="3">The sequence shown here is derived from an EMBL/GenBank/DDBJ whole genome shotgun (WGS) entry which is preliminary data.</text>
</comment>
<dbReference type="RefSeq" id="WP_368802031.1">
    <property type="nucleotide sequence ID" value="NZ_CBDDTD010000001.1"/>
</dbReference>
<dbReference type="InterPro" id="IPR038404">
    <property type="entry name" value="TRAP_DctP_sf"/>
</dbReference>
<name>A0ABV3WQ05_9HYPH</name>
<dbReference type="NCBIfam" id="NF037995">
    <property type="entry name" value="TRAP_S1"/>
    <property type="match status" value="1"/>
</dbReference>
<dbReference type="InterPro" id="IPR018389">
    <property type="entry name" value="DctP_fam"/>
</dbReference>
<dbReference type="PANTHER" id="PTHR33376">
    <property type="match status" value="1"/>
</dbReference>
<protein>
    <submittedName>
        <fullName evidence="3">TRAP transporter substrate-binding protein DctP</fullName>
    </submittedName>
</protein>
<accession>A0ABV3WQ05</accession>
<evidence type="ECO:0000256" key="1">
    <source>
        <dbReference type="ARBA" id="ARBA00022729"/>
    </source>
</evidence>
<evidence type="ECO:0000313" key="4">
    <source>
        <dbReference type="Proteomes" id="UP001559025"/>
    </source>
</evidence>
<evidence type="ECO:0000256" key="2">
    <source>
        <dbReference type="SAM" id="SignalP"/>
    </source>
</evidence>
<dbReference type="Pfam" id="PF03480">
    <property type="entry name" value="DctP"/>
    <property type="match status" value="1"/>
</dbReference>
<dbReference type="PANTHER" id="PTHR33376:SF5">
    <property type="entry name" value="EXTRACYTOPLASMIC SOLUTE RECEPTOR PROTEIN"/>
    <property type="match status" value="1"/>
</dbReference>
<keyword evidence="4" id="KW-1185">Reference proteome</keyword>
<gene>
    <name evidence="3" type="primary">dctP</name>
    <name evidence="3" type="ORF">V1479_05450</name>
</gene>
<proteinExistence type="predicted"/>
<sequence length="349" mass="37813">MFARFRHHLRAVVMLGAGLLGVSAASAQDAVHWRIQSNLNAGEPGYVALQEKFADLATEMSGGRITFEIYPVGALFPIADGLEAVGAGVTEMAVLTGGYYAGKLGPIASIESGVPGSLRTPLERFNFFYKRGFLDIAREAYQPHGVFYLGPQLSPAWDIMSTKPITSQADFNGLKIRAFGLEAEWYEKMGASPVFLSGGEIYTALATGVLDAARWASPAGNMNNSFHEVAKYYVQPSPMPVPNNFFAVNSQAWDALPDDLKAILQEAAVASSLDYILISMNNDAKAMQEMQAAGVEISTIPEAEWLAMEAEARTLWQAYAEENELAARGVELLNEFLRDLGRLDSAAAE</sequence>
<reference evidence="3 4" key="1">
    <citation type="submission" date="2024-01" db="EMBL/GenBank/DDBJ databases">
        <title>New evidence supports the origin of RcGTA from prophage.</title>
        <authorList>
            <person name="Xu Y."/>
            <person name="Liu B."/>
            <person name="Chen F."/>
        </authorList>
    </citation>
    <scope>NUCLEOTIDE SEQUENCE [LARGE SCALE GENOMIC DNA]</scope>
    <source>
        <strain evidence="3 4">CBW1107-2</strain>
    </source>
</reference>
<evidence type="ECO:0000313" key="3">
    <source>
        <dbReference type="EMBL" id="MEX4006741.1"/>
    </source>
</evidence>
<organism evidence="3 4">
    <name type="scientific">Neoaquamicrobium sediminum</name>
    <dbReference type="NCBI Taxonomy" id="1849104"/>
    <lineage>
        <taxon>Bacteria</taxon>
        <taxon>Pseudomonadati</taxon>
        <taxon>Pseudomonadota</taxon>
        <taxon>Alphaproteobacteria</taxon>
        <taxon>Hyphomicrobiales</taxon>
        <taxon>Phyllobacteriaceae</taxon>
        <taxon>Neoaquamicrobium</taxon>
    </lineage>
</organism>
<dbReference type="EMBL" id="JAZHFV010000002">
    <property type="protein sequence ID" value="MEX4006741.1"/>
    <property type="molecule type" value="Genomic_DNA"/>
</dbReference>
<keyword evidence="1 2" id="KW-0732">Signal</keyword>
<feature type="chain" id="PRO_5046122232" evidence="2">
    <location>
        <begin position="28"/>
        <end position="349"/>
    </location>
</feature>
<dbReference type="Proteomes" id="UP001559025">
    <property type="component" value="Unassembled WGS sequence"/>
</dbReference>